<dbReference type="AlphaFoldDB" id="A0AAJ8MF15"/>
<proteinExistence type="predicted"/>
<dbReference type="Pfam" id="PF01063">
    <property type="entry name" value="Aminotran_4"/>
    <property type="match status" value="1"/>
</dbReference>
<dbReference type="PANTHER" id="PTHR31223">
    <property type="entry name" value="LOG FAMILY PROTEIN YJL055W"/>
    <property type="match status" value="1"/>
</dbReference>
<dbReference type="FunFam" id="3.40.50.450:FF:000045">
    <property type="entry name" value="Lysine decarboxylase"/>
    <property type="match status" value="1"/>
</dbReference>
<dbReference type="GO" id="GO:0016799">
    <property type="term" value="F:hydrolase activity, hydrolyzing N-glycosyl compounds"/>
    <property type="evidence" value="ECO:0007669"/>
    <property type="project" value="TreeGrafter"/>
</dbReference>
<dbReference type="Gene3D" id="3.20.10.10">
    <property type="entry name" value="D-amino Acid Aminotransferase, subunit A, domain 2"/>
    <property type="match status" value="1"/>
</dbReference>
<dbReference type="InterPro" id="IPR036038">
    <property type="entry name" value="Aminotransferase-like"/>
</dbReference>
<accession>A0AAJ8MF15</accession>
<dbReference type="Proteomes" id="UP000078595">
    <property type="component" value="Chromosome 4"/>
</dbReference>
<evidence type="ECO:0000313" key="2">
    <source>
        <dbReference type="EMBL" id="WWC61006.1"/>
    </source>
</evidence>
<dbReference type="RefSeq" id="XP_065824858.1">
    <property type="nucleotide sequence ID" value="XM_065968786.1"/>
</dbReference>
<feature type="region of interest" description="Disordered" evidence="1">
    <location>
        <begin position="379"/>
        <end position="413"/>
    </location>
</feature>
<dbReference type="GeneID" id="28967305"/>
<organism evidence="2 3">
    <name type="scientific">Kwoniella dejecticola CBS 10117</name>
    <dbReference type="NCBI Taxonomy" id="1296121"/>
    <lineage>
        <taxon>Eukaryota</taxon>
        <taxon>Fungi</taxon>
        <taxon>Dikarya</taxon>
        <taxon>Basidiomycota</taxon>
        <taxon>Agaricomycotina</taxon>
        <taxon>Tremellomycetes</taxon>
        <taxon>Tremellales</taxon>
        <taxon>Cryptococcaceae</taxon>
        <taxon>Kwoniella</taxon>
    </lineage>
</organism>
<reference evidence="2" key="1">
    <citation type="submission" date="2013-07" db="EMBL/GenBank/DDBJ databases">
        <authorList>
            <consortium name="The Broad Institute Genome Sequencing Platform"/>
            <person name="Cuomo C."/>
            <person name="Litvintseva A."/>
            <person name="Chen Y."/>
            <person name="Heitman J."/>
            <person name="Sun S."/>
            <person name="Springer D."/>
            <person name="Dromer F."/>
            <person name="Young S.K."/>
            <person name="Zeng Q."/>
            <person name="Gargeya S."/>
            <person name="Fitzgerald M."/>
            <person name="Abouelleil A."/>
            <person name="Alvarado L."/>
            <person name="Berlin A.M."/>
            <person name="Chapman S.B."/>
            <person name="Dewar J."/>
            <person name="Goldberg J."/>
            <person name="Griggs A."/>
            <person name="Gujja S."/>
            <person name="Hansen M."/>
            <person name="Howarth C."/>
            <person name="Imamovic A."/>
            <person name="Larimer J."/>
            <person name="McCowan C."/>
            <person name="Murphy C."/>
            <person name="Pearson M."/>
            <person name="Priest M."/>
            <person name="Roberts A."/>
            <person name="Saif S."/>
            <person name="Shea T."/>
            <person name="Sykes S."/>
            <person name="Wortman J."/>
            <person name="Nusbaum C."/>
            <person name="Birren B."/>
        </authorList>
    </citation>
    <scope>NUCLEOTIDE SEQUENCE</scope>
    <source>
        <strain evidence="2">CBS 10117</strain>
    </source>
</reference>
<dbReference type="GO" id="GO:0009691">
    <property type="term" value="P:cytokinin biosynthetic process"/>
    <property type="evidence" value="ECO:0007669"/>
    <property type="project" value="InterPro"/>
</dbReference>
<sequence>MSSSSPFPAQANLQKPVCVFCGSSPGKLPLYTNASAAVGQALAKANIPLVYGGGRRGIMGVVSQSCLQAGGYVHGIVPHALTERASEHTPAPGAVASSSSSSSLPTSISQSKEGQGEDVLVDNSNGSLTTDVVGSMHERKLKMARLSQGGFIVLPGGYGTFEEALEMITWNQLGIHRLPILILNIGNFYTHLYNQFLSSVEAGFITQTNLSLLRLVNLEGGESANADESRASEWGDAALKALREWSLAENTGYGLNWDLKEKRAGGNETALDAASSSAKSPEAIFTTLRYTSSSASLANTAHPIRQDSLPLLKLHFERLKEAFEHFSKRDGEGRWGIWPGEETIWQHLKSALEEKEKGGPGDYRVRIVIRLGGQVEVQCPDAPKDAGPFTFFPSSSRPTTRRPVILDPENTDIPSEGSKQVDLRLYKTTSREIYDTAYERGGKMISPDTHPEVLLHTNGNILETTTSNIAVQSPGSDIWITPKLDIHHPFLNGVMRRYLLAEGVIQEGEVTLEMLEQVKKEGGRLIGFNGLRGVWEGELL</sequence>
<dbReference type="Gene3D" id="3.40.50.450">
    <property type="match status" value="1"/>
</dbReference>
<dbReference type="NCBIfam" id="TIGR00730">
    <property type="entry name" value="Rossman fold protein, TIGR00730 family"/>
    <property type="match status" value="1"/>
</dbReference>
<keyword evidence="3" id="KW-1185">Reference proteome</keyword>
<dbReference type="PANTHER" id="PTHR31223:SF70">
    <property type="entry name" value="LOG FAMILY PROTEIN YJL055W"/>
    <property type="match status" value="1"/>
</dbReference>
<dbReference type="InterPro" id="IPR001544">
    <property type="entry name" value="Aminotrans_IV"/>
</dbReference>
<dbReference type="GO" id="GO:0005829">
    <property type="term" value="C:cytosol"/>
    <property type="evidence" value="ECO:0007669"/>
    <property type="project" value="TreeGrafter"/>
</dbReference>
<evidence type="ECO:0008006" key="4">
    <source>
        <dbReference type="Google" id="ProtNLM"/>
    </source>
</evidence>
<protein>
    <recommendedName>
        <fullName evidence="4">Lysine decarboxylase</fullName>
    </recommendedName>
</protein>
<evidence type="ECO:0000256" key="1">
    <source>
        <dbReference type="SAM" id="MobiDB-lite"/>
    </source>
</evidence>
<gene>
    <name evidence="2" type="ORF">I303_103584</name>
</gene>
<dbReference type="EMBL" id="CP144533">
    <property type="protein sequence ID" value="WWC61006.1"/>
    <property type="molecule type" value="Genomic_DNA"/>
</dbReference>
<dbReference type="InterPro" id="IPR043131">
    <property type="entry name" value="BCAT-like_N"/>
</dbReference>
<name>A0AAJ8MF15_9TREE</name>
<reference evidence="2" key="2">
    <citation type="submission" date="2024-02" db="EMBL/GenBank/DDBJ databases">
        <title>Comparative genomics of Cryptococcus and Kwoniella reveals pathogenesis evolution and contrasting modes of karyotype evolution via chromosome fusion or intercentromeric recombination.</title>
        <authorList>
            <person name="Coelho M.A."/>
            <person name="David-Palma M."/>
            <person name="Shea T."/>
            <person name="Bowers K."/>
            <person name="McGinley-Smith S."/>
            <person name="Mohammad A.W."/>
            <person name="Gnirke A."/>
            <person name="Yurkov A.M."/>
            <person name="Nowrousian M."/>
            <person name="Sun S."/>
            <person name="Cuomo C.A."/>
            <person name="Heitman J."/>
        </authorList>
    </citation>
    <scope>NUCLEOTIDE SEQUENCE</scope>
    <source>
        <strain evidence="2">CBS 10117</strain>
    </source>
</reference>
<dbReference type="InterPro" id="IPR031100">
    <property type="entry name" value="LOG_fam"/>
</dbReference>
<feature type="region of interest" description="Disordered" evidence="1">
    <location>
        <begin position="86"/>
        <end position="125"/>
    </location>
</feature>
<dbReference type="SUPFAM" id="SSF56752">
    <property type="entry name" value="D-aminoacid aminotransferase-like PLP-dependent enzymes"/>
    <property type="match status" value="1"/>
</dbReference>
<dbReference type="Gene3D" id="3.30.470.10">
    <property type="match status" value="1"/>
</dbReference>
<dbReference type="SUPFAM" id="SSF102405">
    <property type="entry name" value="MCP/YpsA-like"/>
    <property type="match status" value="1"/>
</dbReference>
<dbReference type="KEGG" id="kdj:28967305"/>
<dbReference type="InterPro" id="IPR043132">
    <property type="entry name" value="BCAT-like_C"/>
</dbReference>
<evidence type="ECO:0000313" key="3">
    <source>
        <dbReference type="Proteomes" id="UP000078595"/>
    </source>
</evidence>
<feature type="compositionally biased region" description="Low complexity" evidence="1">
    <location>
        <begin position="97"/>
        <end position="111"/>
    </location>
</feature>
<dbReference type="Pfam" id="PF03641">
    <property type="entry name" value="Lysine_decarbox"/>
    <property type="match status" value="1"/>
</dbReference>
<dbReference type="InterPro" id="IPR005269">
    <property type="entry name" value="LOG"/>
</dbReference>